<dbReference type="InterPro" id="IPR008620">
    <property type="entry name" value="FixH"/>
</dbReference>
<evidence type="ECO:0000313" key="1">
    <source>
        <dbReference type="EMBL" id="MXO75226.1"/>
    </source>
</evidence>
<dbReference type="AlphaFoldDB" id="A0A6I4TF51"/>
<dbReference type="RefSeq" id="WP_160610892.1">
    <property type="nucleotide sequence ID" value="NZ_WTZA01000001.1"/>
</dbReference>
<evidence type="ECO:0000313" key="2">
    <source>
        <dbReference type="Proteomes" id="UP000439522"/>
    </source>
</evidence>
<gene>
    <name evidence="1" type="ORF">GRI40_08355</name>
</gene>
<evidence type="ECO:0008006" key="3">
    <source>
        <dbReference type="Google" id="ProtNLM"/>
    </source>
</evidence>
<proteinExistence type="predicted"/>
<sequence length="148" mass="15828">MNRPFTGRHMAAVLVTGFGVVIAVNMLMATLASQTFGGIVVKNSYVASQQFNGWLAEAKRQESLGWKVVAERRADGRVALTLSGAPADAAIEGLAWHPLGREADVALTFSPDGPNRFLSAESLSDGRWTLRLTIRAGGDLFRSESPIG</sequence>
<dbReference type="Proteomes" id="UP000439522">
    <property type="component" value="Unassembled WGS sequence"/>
</dbReference>
<dbReference type="PIRSF" id="PIRSF011386">
    <property type="entry name" value="FixH"/>
    <property type="match status" value="1"/>
</dbReference>
<organism evidence="1 2">
    <name type="scientific">Tsuneonella aeria</name>
    <dbReference type="NCBI Taxonomy" id="1837929"/>
    <lineage>
        <taxon>Bacteria</taxon>
        <taxon>Pseudomonadati</taxon>
        <taxon>Pseudomonadota</taxon>
        <taxon>Alphaproteobacteria</taxon>
        <taxon>Sphingomonadales</taxon>
        <taxon>Erythrobacteraceae</taxon>
        <taxon>Tsuneonella</taxon>
    </lineage>
</organism>
<reference evidence="1 2" key="1">
    <citation type="submission" date="2019-12" db="EMBL/GenBank/DDBJ databases">
        <title>Genomic-based taxomic classification of the family Erythrobacteraceae.</title>
        <authorList>
            <person name="Xu L."/>
        </authorList>
    </citation>
    <scope>NUCLEOTIDE SEQUENCE [LARGE SCALE GENOMIC DNA]</scope>
    <source>
        <strain evidence="1 2">100921-2</strain>
    </source>
</reference>
<keyword evidence="2" id="KW-1185">Reference proteome</keyword>
<comment type="caution">
    <text evidence="1">The sequence shown here is derived from an EMBL/GenBank/DDBJ whole genome shotgun (WGS) entry which is preliminary data.</text>
</comment>
<dbReference type="InterPro" id="IPR018037">
    <property type="entry name" value="FixH_proteobacterial"/>
</dbReference>
<dbReference type="OrthoDB" id="1495896at2"/>
<dbReference type="Pfam" id="PF05751">
    <property type="entry name" value="FixH"/>
    <property type="match status" value="1"/>
</dbReference>
<protein>
    <recommendedName>
        <fullName evidence="3">Nitrogen fixation protein FixH</fullName>
    </recommendedName>
</protein>
<name>A0A6I4TF51_9SPHN</name>
<accession>A0A6I4TF51</accession>
<dbReference type="EMBL" id="WTZA01000001">
    <property type="protein sequence ID" value="MXO75226.1"/>
    <property type="molecule type" value="Genomic_DNA"/>
</dbReference>